<evidence type="ECO:0008006" key="3">
    <source>
        <dbReference type="Google" id="ProtNLM"/>
    </source>
</evidence>
<protein>
    <recommendedName>
        <fullName evidence="3">Ribulose 1,5-bisphosphate carboxylase large subunit</fullName>
    </recommendedName>
</protein>
<keyword evidence="2" id="KW-1185">Reference proteome</keyword>
<reference evidence="2" key="1">
    <citation type="submission" date="2016-10" db="EMBL/GenBank/DDBJ databases">
        <authorList>
            <person name="Varghese N."/>
            <person name="Submissions S."/>
        </authorList>
    </citation>
    <scope>NUCLEOTIDE SEQUENCE [LARGE SCALE GENOMIC DNA]</scope>
    <source>
        <strain evidence="2">DSM 44232</strain>
    </source>
</reference>
<name>A0A1I6CZW1_9PSEU</name>
<organism evidence="1 2">
    <name type="scientific">Lentzea waywayandensis</name>
    <dbReference type="NCBI Taxonomy" id="84724"/>
    <lineage>
        <taxon>Bacteria</taxon>
        <taxon>Bacillati</taxon>
        <taxon>Actinomycetota</taxon>
        <taxon>Actinomycetes</taxon>
        <taxon>Pseudonocardiales</taxon>
        <taxon>Pseudonocardiaceae</taxon>
        <taxon>Lentzea</taxon>
    </lineage>
</organism>
<evidence type="ECO:0000313" key="1">
    <source>
        <dbReference type="EMBL" id="SFQ98650.1"/>
    </source>
</evidence>
<gene>
    <name evidence="1" type="ORF">SAMN04488564_101669</name>
</gene>
<accession>A0A1I6CZW1</accession>
<dbReference type="Proteomes" id="UP000198583">
    <property type="component" value="Unassembled WGS sequence"/>
</dbReference>
<proteinExistence type="predicted"/>
<dbReference type="STRING" id="84724.SAMN04488564_101669"/>
<dbReference type="AlphaFoldDB" id="A0A1I6CZW1"/>
<dbReference type="EMBL" id="FOYL01000001">
    <property type="protein sequence ID" value="SFQ98650.1"/>
    <property type="molecule type" value="Genomic_DNA"/>
</dbReference>
<dbReference type="SUPFAM" id="SSF58104">
    <property type="entry name" value="Methyl-accepting chemotaxis protein (MCP) signaling domain"/>
    <property type="match status" value="1"/>
</dbReference>
<evidence type="ECO:0000313" key="2">
    <source>
        <dbReference type="Proteomes" id="UP000198583"/>
    </source>
</evidence>
<sequence length="239" mass="25557">MTGSDSFENRMAFPQIDQRVRQSGRMEIPGMGLAKQALNTALDTTVAVAAVPARVLSLIGEVEQLVRKVNGTIDAVDGIVAKAGDLVDRTANVVADAEKAVDEVRAITASASDVAERAGLVVTTAGHTAHTAGELIGIYEPIAKKAQPLAQRFVDELSPHEVEAAIKLVDELPVLTEHLTSDILPILATLDKVGPEVHQLLEVTSDMRQAILGIPGFGFMRRRGEKKEEEEGVREPENG</sequence>